<dbReference type="Gene3D" id="3.40.50.300">
    <property type="entry name" value="P-loop containing nucleotide triphosphate hydrolases"/>
    <property type="match status" value="2"/>
</dbReference>
<dbReference type="Pfam" id="PF13304">
    <property type="entry name" value="AAA_21"/>
    <property type="match status" value="1"/>
</dbReference>
<evidence type="ECO:0000256" key="3">
    <source>
        <dbReference type="ARBA" id="ARBA00024363"/>
    </source>
</evidence>
<dbReference type="InterPro" id="IPR003959">
    <property type="entry name" value="ATPase_AAA_core"/>
</dbReference>
<dbReference type="SMART" id="SM00382">
    <property type="entry name" value="AAA"/>
    <property type="match status" value="1"/>
</dbReference>
<dbReference type="EMBL" id="SDIL01000090">
    <property type="protein sequence ID" value="RXK36654.1"/>
    <property type="molecule type" value="Genomic_DNA"/>
</dbReference>
<feature type="domain" description="ABC transporter" evidence="5">
    <location>
        <begin position="272"/>
        <end position="631"/>
    </location>
</feature>
<organism evidence="6 7">
    <name type="scientific">Tremella mesenterica</name>
    <name type="common">Jelly fungus</name>
    <dbReference type="NCBI Taxonomy" id="5217"/>
    <lineage>
        <taxon>Eukaryota</taxon>
        <taxon>Fungi</taxon>
        <taxon>Dikarya</taxon>
        <taxon>Basidiomycota</taxon>
        <taxon>Agaricomycotina</taxon>
        <taxon>Tremellomycetes</taxon>
        <taxon>Tremellales</taxon>
        <taxon>Tremellaceae</taxon>
        <taxon>Tremella</taxon>
    </lineage>
</organism>
<dbReference type="GO" id="GO:0005524">
    <property type="term" value="F:ATP binding"/>
    <property type="evidence" value="ECO:0007669"/>
    <property type="project" value="UniProtKB-KW"/>
</dbReference>
<dbReference type="Proteomes" id="UP000289152">
    <property type="component" value="Unassembled WGS sequence"/>
</dbReference>
<dbReference type="InterPro" id="IPR003439">
    <property type="entry name" value="ABC_transporter-like_ATP-bd"/>
</dbReference>
<dbReference type="PANTHER" id="PTHR24221">
    <property type="entry name" value="ATP-BINDING CASSETTE SUB-FAMILY B"/>
    <property type="match status" value="1"/>
</dbReference>
<dbReference type="OrthoDB" id="6500128at2759"/>
<evidence type="ECO:0000256" key="2">
    <source>
        <dbReference type="ARBA" id="ARBA00022840"/>
    </source>
</evidence>
<dbReference type="PROSITE" id="PS00211">
    <property type="entry name" value="ABC_TRANSPORTER_1"/>
    <property type="match status" value="1"/>
</dbReference>
<dbReference type="STRING" id="5217.A0A4Q1BEN4"/>
<gene>
    <name evidence="6" type="ORF">M231_06041</name>
</gene>
<feature type="compositionally biased region" description="Basic and acidic residues" evidence="4">
    <location>
        <begin position="471"/>
        <end position="493"/>
    </location>
</feature>
<sequence>MDRAYLAAQISLSIPALSHPYTVALLHEAEEFHRYGFERLTSAFRILTPILQFLARLSLVIRALTSATQVPFLTWSNVILMSLTLAPILLRYIRQKIPYGSARMNPRWDQWKTEASLMKGIGTGGYHKEEVLLFQLKDWVMKRWESASLNILFDYQGLGGQIDLTSMVLDVGERSLNTIFYVLLASRALPTSLTLGSLRLYQGTADSLYYSAQQLTTSLYSAYQYIFLFAAFVEATTDPQSLEITHRSRRRLQPDVPLIHYENIRTSGGMKIEARNLRYTYPGASTPTLKNINLLVLPGETLAIVGFNGGGKTTLIKALLRLYDHAGELYINDRPIEEFDPRSLHDRMSCLFQDFCKYSLTLHENVGVGDINEINEREHIMQAVRKGGADQMAYKLGLERNLISYGVLTRDQERLLDSSTVSTSISVPKLENKCGHTEGKVPQIHNLTLSGDLKSSVKSDLPQAMSTTISDEKTRNVHGQHETHKSVKPKSEVKAGPNLAEIQDCPDPTPRTSEVQEEGRNLPATALSGGQWQRIALSRAFLRADRADLIVFDEPSSALDPKAESDLFQRIHNLSHPGSAGRPTTIYISHRFSTVKKADKIAVVENGTIIELGSHDELIVRRGRYEELFRLQKEGFD</sequence>
<evidence type="ECO:0000313" key="7">
    <source>
        <dbReference type="Proteomes" id="UP000289152"/>
    </source>
</evidence>
<reference evidence="6 7" key="1">
    <citation type="submission" date="2016-06" db="EMBL/GenBank/DDBJ databases">
        <title>Evolution of pathogenesis and genome organization in the Tremellales.</title>
        <authorList>
            <person name="Cuomo C."/>
            <person name="Litvintseva A."/>
            <person name="Heitman J."/>
            <person name="Chen Y."/>
            <person name="Sun S."/>
            <person name="Springer D."/>
            <person name="Dromer F."/>
            <person name="Young S."/>
            <person name="Zeng Q."/>
            <person name="Chapman S."/>
            <person name="Gujja S."/>
            <person name="Saif S."/>
            <person name="Birren B."/>
        </authorList>
    </citation>
    <scope>NUCLEOTIDE SEQUENCE [LARGE SCALE GENOMIC DNA]</scope>
    <source>
        <strain evidence="6 7">ATCC 28783</strain>
    </source>
</reference>
<dbReference type="InterPro" id="IPR039421">
    <property type="entry name" value="Type_1_exporter"/>
</dbReference>
<keyword evidence="2" id="KW-0067">ATP-binding</keyword>
<feature type="region of interest" description="Disordered" evidence="4">
    <location>
        <begin position="471"/>
        <end position="517"/>
    </location>
</feature>
<dbReference type="InterPro" id="IPR003593">
    <property type="entry name" value="AAA+_ATPase"/>
</dbReference>
<dbReference type="InterPro" id="IPR027417">
    <property type="entry name" value="P-loop_NTPase"/>
</dbReference>
<name>A0A4Q1BEN4_TREME</name>
<dbReference type="InParanoid" id="A0A4Q1BEN4"/>
<dbReference type="PROSITE" id="PS50893">
    <property type="entry name" value="ABC_TRANSPORTER_2"/>
    <property type="match status" value="1"/>
</dbReference>
<dbReference type="InterPro" id="IPR017871">
    <property type="entry name" value="ABC_transporter-like_CS"/>
</dbReference>
<keyword evidence="1" id="KW-0547">Nucleotide-binding</keyword>
<comment type="similarity">
    <text evidence="3">Belongs to the ABC transporter superfamily. ABCB family. Heavy Metal importer (TC 3.A.1.210) subfamily.</text>
</comment>
<keyword evidence="7" id="KW-1185">Reference proteome</keyword>
<evidence type="ECO:0000259" key="5">
    <source>
        <dbReference type="PROSITE" id="PS50893"/>
    </source>
</evidence>
<evidence type="ECO:0000256" key="1">
    <source>
        <dbReference type="ARBA" id="ARBA00022741"/>
    </source>
</evidence>
<dbReference type="CDD" id="cd03228">
    <property type="entry name" value="ABCC_MRP_Like"/>
    <property type="match status" value="1"/>
</dbReference>
<proteinExistence type="inferred from homology"/>
<evidence type="ECO:0000256" key="4">
    <source>
        <dbReference type="SAM" id="MobiDB-lite"/>
    </source>
</evidence>
<comment type="caution">
    <text evidence="6">The sequence shown here is derived from an EMBL/GenBank/DDBJ whole genome shotgun (WGS) entry which is preliminary data.</text>
</comment>
<dbReference type="VEuPathDB" id="FungiDB:TREMEDRAFT_24947"/>
<protein>
    <recommendedName>
        <fullName evidence="5">ABC transporter domain-containing protein</fullName>
    </recommendedName>
</protein>
<dbReference type="SUPFAM" id="SSF52540">
    <property type="entry name" value="P-loop containing nucleoside triphosphate hydrolases"/>
    <property type="match status" value="1"/>
</dbReference>
<dbReference type="PANTHER" id="PTHR24221:SF654">
    <property type="entry name" value="ATP-BINDING CASSETTE SUB-FAMILY B MEMBER 6"/>
    <property type="match status" value="1"/>
</dbReference>
<dbReference type="AlphaFoldDB" id="A0A4Q1BEN4"/>
<dbReference type="GO" id="GO:0016887">
    <property type="term" value="F:ATP hydrolysis activity"/>
    <property type="evidence" value="ECO:0007669"/>
    <property type="project" value="InterPro"/>
</dbReference>
<evidence type="ECO:0000313" key="6">
    <source>
        <dbReference type="EMBL" id="RXK36654.1"/>
    </source>
</evidence>
<accession>A0A4Q1BEN4</accession>
<dbReference type="GO" id="GO:0034040">
    <property type="term" value="F:ATPase-coupled lipid transmembrane transporter activity"/>
    <property type="evidence" value="ECO:0007669"/>
    <property type="project" value="TreeGrafter"/>
</dbReference>
<dbReference type="Pfam" id="PF00005">
    <property type="entry name" value="ABC_tran"/>
    <property type="match status" value="1"/>
</dbReference>